<keyword evidence="1" id="KW-0812">Transmembrane</keyword>
<evidence type="ECO:0000313" key="3">
    <source>
        <dbReference type="Proteomes" id="UP000617979"/>
    </source>
</evidence>
<keyword evidence="1" id="KW-0472">Membrane</keyword>
<evidence type="ECO:0000313" key="2">
    <source>
        <dbReference type="EMBL" id="GGA43368.1"/>
    </source>
</evidence>
<feature type="transmembrane region" description="Helical" evidence="1">
    <location>
        <begin position="62"/>
        <end position="80"/>
    </location>
</feature>
<dbReference type="EMBL" id="BMEX01000004">
    <property type="protein sequence ID" value="GGA43368.1"/>
    <property type="molecule type" value="Genomic_DNA"/>
</dbReference>
<reference evidence="3" key="1">
    <citation type="journal article" date="2019" name="Int. J. Syst. Evol. Microbiol.">
        <title>The Global Catalogue of Microorganisms (GCM) 10K type strain sequencing project: providing services to taxonomists for standard genome sequencing and annotation.</title>
        <authorList>
            <consortium name="The Broad Institute Genomics Platform"/>
            <consortium name="The Broad Institute Genome Sequencing Center for Infectious Disease"/>
            <person name="Wu L."/>
            <person name="Ma J."/>
        </authorList>
    </citation>
    <scope>NUCLEOTIDE SEQUENCE [LARGE SCALE GENOMIC DNA]</scope>
    <source>
        <strain evidence="3">CGMCC 1.12404</strain>
    </source>
</reference>
<sequence length="117" mass="14078">MIETMRQWGTACLQYGEQRWKRWREAHPELLRWGRKAYILLAWVLIPLAILAWIFIPQARQAMVQFLWSYYLLWQFWFLARSKTMTWTGTAPFFCGGCMADRPLISLDHLLHSWPVC</sequence>
<dbReference type="RefSeq" id="WP_188431568.1">
    <property type="nucleotide sequence ID" value="NZ_BMEX01000004.1"/>
</dbReference>
<comment type="caution">
    <text evidence="2">The sequence shown here is derived from an EMBL/GenBank/DDBJ whole genome shotgun (WGS) entry which is preliminary data.</text>
</comment>
<name>A0ABQ1GGU3_9BACL</name>
<proteinExistence type="predicted"/>
<evidence type="ECO:0000256" key="1">
    <source>
        <dbReference type="SAM" id="Phobius"/>
    </source>
</evidence>
<dbReference type="Proteomes" id="UP000617979">
    <property type="component" value="Unassembled WGS sequence"/>
</dbReference>
<protein>
    <submittedName>
        <fullName evidence="2">Uncharacterized protein</fullName>
    </submittedName>
</protein>
<keyword evidence="1" id="KW-1133">Transmembrane helix</keyword>
<organism evidence="2 3">
    <name type="scientific">Kroppenstedtia guangzhouensis</name>
    <dbReference type="NCBI Taxonomy" id="1274356"/>
    <lineage>
        <taxon>Bacteria</taxon>
        <taxon>Bacillati</taxon>
        <taxon>Bacillota</taxon>
        <taxon>Bacilli</taxon>
        <taxon>Bacillales</taxon>
        <taxon>Thermoactinomycetaceae</taxon>
        <taxon>Kroppenstedtia</taxon>
    </lineage>
</organism>
<keyword evidence="3" id="KW-1185">Reference proteome</keyword>
<gene>
    <name evidence="2" type="ORF">GCM10007416_15540</name>
</gene>
<feature type="transmembrane region" description="Helical" evidence="1">
    <location>
        <begin position="37"/>
        <end position="56"/>
    </location>
</feature>
<accession>A0ABQ1GGU3</accession>